<comment type="caution">
    <text evidence="1">The sequence shown here is derived from an EMBL/GenBank/DDBJ whole genome shotgun (WGS) entry which is preliminary data.</text>
</comment>
<dbReference type="Proteomes" id="UP000821845">
    <property type="component" value="Chromosome 8"/>
</dbReference>
<name>A0ACB7RVE4_HYAAI</name>
<keyword evidence="2" id="KW-1185">Reference proteome</keyword>
<protein>
    <submittedName>
        <fullName evidence="1">Uncharacterized protein</fullName>
    </submittedName>
</protein>
<gene>
    <name evidence="1" type="ORF">HPB50_018952</name>
</gene>
<sequence length="299" mass="34606">MPPPRQTSEDPEQVQLDSAEDAESLRLSASAYAKHNKLQRKFNQYVLDFCQPTFSEQARETQQYVDIGCGTGDFTRDVLLPQCQPCRRIIGVDCSPEMIKHARRYSANDKLRFHVLDMCEDVSAFVQKYGRFDRAYSFYCLHWALDLGKAIKNVAQLLTPGGECLLVFYASHEPAAAWKVLRKMERWSKYSEVLSKYTPVAQEMRGKQEQIRFVSGLLKEAELYPSILENVRATTFDDWSEDEIVATYMNVLPIVKLVTPEEKAELLQFTRKYVRVHHAPDADRERFRMFIIKASKISK</sequence>
<accession>A0ACB7RVE4</accession>
<proteinExistence type="predicted"/>
<dbReference type="EMBL" id="CM023488">
    <property type="protein sequence ID" value="KAH6924489.1"/>
    <property type="molecule type" value="Genomic_DNA"/>
</dbReference>
<evidence type="ECO:0000313" key="2">
    <source>
        <dbReference type="Proteomes" id="UP000821845"/>
    </source>
</evidence>
<evidence type="ECO:0000313" key="1">
    <source>
        <dbReference type="EMBL" id="KAH6924489.1"/>
    </source>
</evidence>
<organism evidence="1 2">
    <name type="scientific">Hyalomma asiaticum</name>
    <name type="common">Tick</name>
    <dbReference type="NCBI Taxonomy" id="266040"/>
    <lineage>
        <taxon>Eukaryota</taxon>
        <taxon>Metazoa</taxon>
        <taxon>Ecdysozoa</taxon>
        <taxon>Arthropoda</taxon>
        <taxon>Chelicerata</taxon>
        <taxon>Arachnida</taxon>
        <taxon>Acari</taxon>
        <taxon>Parasitiformes</taxon>
        <taxon>Ixodida</taxon>
        <taxon>Ixodoidea</taxon>
        <taxon>Ixodidae</taxon>
        <taxon>Hyalomminae</taxon>
        <taxon>Hyalomma</taxon>
    </lineage>
</organism>
<reference evidence="1" key="1">
    <citation type="submission" date="2020-05" db="EMBL/GenBank/DDBJ databases">
        <title>Large-scale comparative analyses of tick genomes elucidate their genetic diversity and vector capacities.</title>
        <authorList>
            <person name="Jia N."/>
            <person name="Wang J."/>
            <person name="Shi W."/>
            <person name="Du L."/>
            <person name="Sun Y."/>
            <person name="Zhan W."/>
            <person name="Jiang J."/>
            <person name="Wang Q."/>
            <person name="Zhang B."/>
            <person name="Ji P."/>
            <person name="Sakyi L.B."/>
            <person name="Cui X."/>
            <person name="Yuan T."/>
            <person name="Jiang B."/>
            <person name="Yang W."/>
            <person name="Lam T.T.-Y."/>
            <person name="Chang Q."/>
            <person name="Ding S."/>
            <person name="Wang X."/>
            <person name="Zhu J."/>
            <person name="Ruan X."/>
            <person name="Zhao L."/>
            <person name="Wei J."/>
            <person name="Que T."/>
            <person name="Du C."/>
            <person name="Cheng J."/>
            <person name="Dai P."/>
            <person name="Han X."/>
            <person name="Huang E."/>
            <person name="Gao Y."/>
            <person name="Liu J."/>
            <person name="Shao H."/>
            <person name="Ye R."/>
            <person name="Li L."/>
            <person name="Wei W."/>
            <person name="Wang X."/>
            <person name="Wang C."/>
            <person name="Yang T."/>
            <person name="Huo Q."/>
            <person name="Li W."/>
            <person name="Guo W."/>
            <person name="Chen H."/>
            <person name="Zhou L."/>
            <person name="Ni X."/>
            <person name="Tian J."/>
            <person name="Zhou Y."/>
            <person name="Sheng Y."/>
            <person name="Liu T."/>
            <person name="Pan Y."/>
            <person name="Xia L."/>
            <person name="Li J."/>
            <person name="Zhao F."/>
            <person name="Cao W."/>
        </authorList>
    </citation>
    <scope>NUCLEOTIDE SEQUENCE</scope>
    <source>
        <strain evidence="1">Hyas-2018</strain>
    </source>
</reference>